<organism evidence="2 3">
    <name type="scientific">Actinomadura pelletieri DSM 43383</name>
    <dbReference type="NCBI Taxonomy" id="1120940"/>
    <lineage>
        <taxon>Bacteria</taxon>
        <taxon>Bacillati</taxon>
        <taxon>Actinomycetota</taxon>
        <taxon>Actinomycetes</taxon>
        <taxon>Streptosporangiales</taxon>
        <taxon>Thermomonosporaceae</taxon>
        <taxon>Actinomadura</taxon>
    </lineage>
</organism>
<accession>A0A495QXP0</accession>
<dbReference type="AlphaFoldDB" id="A0A495QXP0"/>
<dbReference type="Proteomes" id="UP000274601">
    <property type="component" value="Unassembled WGS sequence"/>
</dbReference>
<dbReference type="RefSeq" id="WP_121432441.1">
    <property type="nucleotide sequence ID" value="NZ_RBWU01000001.1"/>
</dbReference>
<feature type="domain" description="DUF397" evidence="1">
    <location>
        <begin position="5"/>
        <end position="58"/>
    </location>
</feature>
<protein>
    <submittedName>
        <fullName evidence="2">Uncharacterized protein DUF397</fullName>
    </submittedName>
</protein>
<name>A0A495QXP0_9ACTN</name>
<dbReference type="OrthoDB" id="3482604at2"/>
<dbReference type="InterPro" id="IPR007278">
    <property type="entry name" value="DUF397"/>
</dbReference>
<evidence type="ECO:0000313" key="2">
    <source>
        <dbReference type="EMBL" id="RKS78827.1"/>
    </source>
</evidence>
<sequence>MTPPTWRKSSRSTQGTSGECVEVARLTQAIGVRDSKRPESGHLALTTDQFAALVQWVKNSV</sequence>
<comment type="caution">
    <text evidence="2">The sequence shown here is derived from an EMBL/GenBank/DDBJ whole genome shotgun (WGS) entry which is preliminary data.</text>
</comment>
<evidence type="ECO:0000259" key="1">
    <source>
        <dbReference type="Pfam" id="PF04149"/>
    </source>
</evidence>
<gene>
    <name evidence="2" type="ORF">BZB76_0261</name>
</gene>
<dbReference type="EMBL" id="RBWU01000001">
    <property type="protein sequence ID" value="RKS78827.1"/>
    <property type="molecule type" value="Genomic_DNA"/>
</dbReference>
<dbReference type="Pfam" id="PF04149">
    <property type="entry name" value="DUF397"/>
    <property type="match status" value="1"/>
</dbReference>
<evidence type="ECO:0000313" key="3">
    <source>
        <dbReference type="Proteomes" id="UP000274601"/>
    </source>
</evidence>
<proteinExistence type="predicted"/>
<keyword evidence="3" id="KW-1185">Reference proteome</keyword>
<reference evidence="2 3" key="1">
    <citation type="submission" date="2018-10" db="EMBL/GenBank/DDBJ databases">
        <title>Genomic Encyclopedia of Archaeal and Bacterial Type Strains, Phase II (KMG-II): from individual species to whole genera.</title>
        <authorList>
            <person name="Goeker M."/>
        </authorList>
    </citation>
    <scope>NUCLEOTIDE SEQUENCE [LARGE SCALE GENOMIC DNA]</scope>
    <source>
        <strain evidence="2 3">DSM 43383</strain>
    </source>
</reference>